<evidence type="ECO:0000256" key="2">
    <source>
        <dbReference type="ARBA" id="ARBA00008650"/>
    </source>
</evidence>
<feature type="region of interest" description="Disordered" evidence="5">
    <location>
        <begin position="85"/>
        <end position="105"/>
    </location>
</feature>
<dbReference type="Gene3D" id="6.10.140.140">
    <property type="match status" value="1"/>
</dbReference>
<keyword evidence="4" id="KW-0732">Signal</keyword>
<dbReference type="InterPro" id="IPR035960">
    <property type="entry name" value="Secretoglobin_sf"/>
</dbReference>
<evidence type="ECO:0000256" key="1">
    <source>
        <dbReference type="ARBA" id="ARBA00004613"/>
    </source>
</evidence>
<dbReference type="PRINTS" id="PR00827">
    <property type="entry name" value="FELALLERGEN"/>
</dbReference>
<evidence type="ECO:0000256" key="4">
    <source>
        <dbReference type="ARBA" id="ARBA00022729"/>
    </source>
</evidence>
<evidence type="ECO:0000259" key="6">
    <source>
        <dbReference type="PROSITE" id="PS50805"/>
    </source>
</evidence>
<dbReference type="PANTHER" id="PTHR21226">
    <property type="entry name" value="ABPA10-RELATED"/>
    <property type="match status" value="1"/>
</dbReference>
<dbReference type="InterPro" id="IPR016126">
    <property type="entry name" value="Secretoglobin"/>
</dbReference>
<dbReference type="CDD" id="cd00633">
    <property type="entry name" value="Secretoglobin"/>
    <property type="match status" value="1"/>
</dbReference>
<evidence type="ECO:0000256" key="3">
    <source>
        <dbReference type="ARBA" id="ARBA00022525"/>
    </source>
</evidence>
<dbReference type="InterPro" id="IPR036051">
    <property type="entry name" value="KRAB_dom_sf"/>
</dbReference>
<evidence type="ECO:0000313" key="7">
    <source>
        <dbReference type="EMBL" id="KAF5924347.1"/>
    </source>
</evidence>
<dbReference type="AlphaFoldDB" id="A0A7J7F8Q7"/>
<dbReference type="CDD" id="cd07765">
    <property type="entry name" value="KRAB_A-box"/>
    <property type="match status" value="1"/>
</dbReference>
<dbReference type="Pfam" id="PF01352">
    <property type="entry name" value="KRAB"/>
    <property type="match status" value="1"/>
</dbReference>
<dbReference type="GO" id="GO:0005496">
    <property type="term" value="F:steroid binding"/>
    <property type="evidence" value="ECO:0007669"/>
    <property type="project" value="TreeGrafter"/>
</dbReference>
<dbReference type="SUPFAM" id="SSF109640">
    <property type="entry name" value="KRAB domain (Kruppel-associated box)"/>
    <property type="match status" value="1"/>
</dbReference>
<comment type="caution">
    <text evidence="7">The sequence shown here is derived from an EMBL/GenBank/DDBJ whole genome shotgun (WGS) entry which is preliminary data.</text>
</comment>
<evidence type="ECO:0000313" key="8">
    <source>
        <dbReference type="Proteomes" id="UP000551758"/>
    </source>
</evidence>
<dbReference type="SMART" id="SM00349">
    <property type="entry name" value="KRAB"/>
    <property type="match status" value="1"/>
</dbReference>
<keyword evidence="8" id="KW-1185">Reference proteome</keyword>
<gene>
    <name evidence="7" type="ORF">HPG69_012601</name>
</gene>
<dbReference type="PROSITE" id="PS51311">
    <property type="entry name" value="SCGB"/>
    <property type="match status" value="1"/>
</dbReference>
<dbReference type="InterPro" id="IPR006178">
    <property type="entry name" value="CH1-like"/>
</dbReference>
<dbReference type="SUPFAM" id="SSF48201">
    <property type="entry name" value="Uteroglobin-like"/>
    <property type="match status" value="1"/>
</dbReference>
<reference evidence="7 8" key="1">
    <citation type="journal article" date="2020" name="Mol. Biol. Evol.">
        <title>Interspecific Gene Flow and the Evolution of Specialization in Black and White Rhinoceros.</title>
        <authorList>
            <person name="Moodley Y."/>
            <person name="Westbury M.V."/>
            <person name="Russo I.M."/>
            <person name="Gopalakrishnan S."/>
            <person name="Rakotoarivelo A."/>
            <person name="Olsen R.A."/>
            <person name="Prost S."/>
            <person name="Tunstall T."/>
            <person name="Ryder O.A."/>
            <person name="Dalen L."/>
            <person name="Bruford M.W."/>
        </authorList>
    </citation>
    <scope>NUCLEOTIDE SEQUENCE [LARGE SCALE GENOMIC DNA]</scope>
    <source>
        <strain evidence="7">SBR-YM</strain>
        <tissue evidence="7">Skin</tissue>
    </source>
</reference>
<accession>A0A7J7F8Q7</accession>
<comment type="subcellular location">
    <subcellularLocation>
        <location evidence="1">Secreted</location>
    </subcellularLocation>
</comment>
<feature type="domain" description="KRAB" evidence="6">
    <location>
        <begin position="14"/>
        <end position="100"/>
    </location>
</feature>
<dbReference type="PROSITE" id="PS50805">
    <property type="entry name" value="KRAB"/>
    <property type="match status" value="1"/>
</dbReference>
<keyword evidence="3" id="KW-0964">Secreted</keyword>
<comment type="similarity">
    <text evidence="2">Belongs to the secretoglobin family.</text>
</comment>
<protein>
    <recommendedName>
        <fullName evidence="6">KRAB domain-containing protein</fullName>
    </recommendedName>
</protein>
<dbReference type="Proteomes" id="UP000551758">
    <property type="component" value="Unassembled WGS sequence"/>
</dbReference>
<dbReference type="InterPro" id="IPR053723">
    <property type="entry name" value="Secretoglobin_Domain_sf"/>
</dbReference>
<sequence>MTVLAFMDPAQASVTFKDVAVTFTQDEWGQLNPAQRTLYWEVMLETCGLLVSLGARAKSETTEPTISQLLLSKGPSLEVWMTQGASGDSRIGETKTQEMPSEMQEGVLRPVTDRHKESGPGNVSPECNELGTDDNLHSRVLQERASPVGVPHGSDAHRQDCDICPAVKNDVNIFLTGTTDEYINTVSKYQNNSLILANAKNLKNCMDQKLTEEDKENALNVLRTILCFTCQEKRQLPKALLLPSPGLDAQGGES</sequence>
<dbReference type="EMBL" id="JACDTQ010001023">
    <property type="protein sequence ID" value="KAF5924347.1"/>
    <property type="molecule type" value="Genomic_DNA"/>
</dbReference>
<name>A0A7J7F8Q7_DICBM</name>
<evidence type="ECO:0000256" key="5">
    <source>
        <dbReference type="SAM" id="MobiDB-lite"/>
    </source>
</evidence>
<dbReference type="SMART" id="SM00096">
    <property type="entry name" value="UTG"/>
    <property type="match status" value="1"/>
</dbReference>
<dbReference type="PANTHER" id="PTHR21226:SF8">
    <property type="entry name" value="ABPA10-RELATED"/>
    <property type="match status" value="1"/>
</dbReference>
<dbReference type="InterPro" id="IPR001909">
    <property type="entry name" value="KRAB"/>
</dbReference>
<dbReference type="GO" id="GO:0006355">
    <property type="term" value="P:regulation of DNA-templated transcription"/>
    <property type="evidence" value="ECO:0007669"/>
    <property type="project" value="InterPro"/>
</dbReference>
<dbReference type="Pfam" id="PF01099">
    <property type="entry name" value="Uteroglobin"/>
    <property type="match status" value="1"/>
</dbReference>
<dbReference type="GO" id="GO:0005576">
    <property type="term" value="C:extracellular region"/>
    <property type="evidence" value="ECO:0007669"/>
    <property type="project" value="UniProtKB-SubCell"/>
</dbReference>
<proteinExistence type="inferred from homology"/>
<organism evidence="7 8">
    <name type="scientific">Diceros bicornis minor</name>
    <name type="common">South-central black rhinoceros</name>
    <dbReference type="NCBI Taxonomy" id="77932"/>
    <lineage>
        <taxon>Eukaryota</taxon>
        <taxon>Metazoa</taxon>
        <taxon>Chordata</taxon>
        <taxon>Craniata</taxon>
        <taxon>Vertebrata</taxon>
        <taxon>Euteleostomi</taxon>
        <taxon>Mammalia</taxon>
        <taxon>Eutheria</taxon>
        <taxon>Laurasiatheria</taxon>
        <taxon>Perissodactyla</taxon>
        <taxon>Rhinocerotidae</taxon>
        <taxon>Diceros</taxon>
    </lineage>
</organism>
<dbReference type="Gene3D" id="1.20.920.50">
    <property type="match status" value="1"/>
</dbReference>